<dbReference type="Gene3D" id="2.40.420.20">
    <property type="match status" value="1"/>
</dbReference>
<proteinExistence type="predicted"/>
<dbReference type="PANTHER" id="PTHR30158:SF3">
    <property type="entry name" value="MULTIDRUG EFFLUX PUMP SUBUNIT ACRA-RELATED"/>
    <property type="match status" value="1"/>
</dbReference>
<dbReference type="EMBL" id="UFQR01000009">
    <property type="protein sequence ID" value="SSW96051.1"/>
    <property type="molecule type" value="Genomic_DNA"/>
</dbReference>
<evidence type="ECO:0000259" key="1">
    <source>
        <dbReference type="Pfam" id="PF25967"/>
    </source>
</evidence>
<feature type="domain" description="Multidrug resistance protein MdtA-like C-terminal permuted SH3" evidence="1">
    <location>
        <begin position="2"/>
        <end position="59"/>
    </location>
</feature>
<dbReference type="GO" id="GO:0015721">
    <property type="term" value="P:bile acid and bile salt transport"/>
    <property type="evidence" value="ECO:0007669"/>
    <property type="project" value="TreeGrafter"/>
</dbReference>
<gene>
    <name evidence="2" type="primary">acrA_2</name>
    <name evidence="2" type="ORF">ARTV_2270</name>
</gene>
<organism evidence="2">
    <name type="scientific">Arsenophonus endosymbiont of Trialeurodes vaporariorum</name>
    <dbReference type="NCBI Taxonomy" id="235567"/>
    <lineage>
        <taxon>Bacteria</taxon>
        <taxon>Pseudomonadati</taxon>
        <taxon>Pseudomonadota</taxon>
        <taxon>Gammaproteobacteria</taxon>
        <taxon>Enterobacterales</taxon>
        <taxon>Morganellaceae</taxon>
        <taxon>Arsenophonus</taxon>
    </lineage>
</organism>
<dbReference type="AlphaFoldDB" id="A0A3B0M069"/>
<accession>A0A3B0M069</accession>
<dbReference type="InterPro" id="IPR058627">
    <property type="entry name" value="MdtA-like_C"/>
</dbReference>
<protein>
    <submittedName>
        <fullName evidence="2">Multidrug efflux pump subunit AcrA</fullName>
    </submittedName>
</protein>
<dbReference type="Pfam" id="PF25967">
    <property type="entry name" value="RND-MFP_C"/>
    <property type="match status" value="1"/>
</dbReference>
<evidence type="ECO:0000313" key="2">
    <source>
        <dbReference type="EMBL" id="SSW96051.1"/>
    </source>
</evidence>
<dbReference type="GO" id="GO:0005886">
    <property type="term" value="C:plasma membrane"/>
    <property type="evidence" value="ECO:0007669"/>
    <property type="project" value="TreeGrafter"/>
</dbReference>
<name>A0A3B0M069_9GAMM</name>
<reference evidence="2" key="1">
    <citation type="submission" date="2018-04" db="EMBL/GenBank/DDBJ databases">
        <authorList>
            <person name="Go L.Y."/>
            <person name="Mitchell J.A."/>
        </authorList>
    </citation>
    <scope>NUCLEOTIDE SEQUENCE</scope>
    <source>
        <strain evidence="2">ARTV</strain>
    </source>
</reference>
<dbReference type="GO" id="GO:0046677">
    <property type="term" value="P:response to antibiotic"/>
    <property type="evidence" value="ECO:0007669"/>
    <property type="project" value="TreeGrafter"/>
</dbReference>
<dbReference type="PANTHER" id="PTHR30158">
    <property type="entry name" value="ACRA/E-RELATED COMPONENT OF DRUG EFFLUX TRANSPORTER"/>
    <property type="match status" value="1"/>
</dbReference>
<sequence length="80" mass="8720">MPQQGVSRTPRGEAQVMIVNTNDEVETHTIITAQAIGNQWLIAKGLKAGERVIVIGLQKVKPNMKVVAKEISLTPNTTEK</sequence>
<dbReference type="GO" id="GO:0055085">
    <property type="term" value="P:transmembrane transport"/>
    <property type="evidence" value="ECO:0007669"/>
    <property type="project" value="InterPro"/>
</dbReference>